<protein>
    <submittedName>
        <fullName evidence="2">Secreted protein</fullName>
    </submittedName>
</protein>
<dbReference type="WBParaSite" id="L893_g7064.t1">
    <property type="protein sequence ID" value="L893_g7064.t1"/>
    <property type="gene ID" value="L893_g7064"/>
</dbReference>
<reference evidence="2" key="1">
    <citation type="submission" date="2016-11" db="UniProtKB">
        <authorList>
            <consortium name="WormBaseParasite"/>
        </authorList>
    </citation>
    <scope>IDENTIFICATION</scope>
</reference>
<evidence type="ECO:0000313" key="2">
    <source>
        <dbReference type="WBParaSite" id="L893_g7064.t1"/>
    </source>
</evidence>
<name>A0A1I8AL28_9BILA</name>
<dbReference type="Proteomes" id="UP000095287">
    <property type="component" value="Unplaced"/>
</dbReference>
<organism evidence="1 2">
    <name type="scientific">Steinernema glaseri</name>
    <dbReference type="NCBI Taxonomy" id="37863"/>
    <lineage>
        <taxon>Eukaryota</taxon>
        <taxon>Metazoa</taxon>
        <taxon>Ecdysozoa</taxon>
        <taxon>Nematoda</taxon>
        <taxon>Chromadorea</taxon>
        <taxon>Rhabditida</taxon>
        <taxon>Tylenchina</taxon>
        <taxon>Panagrolaimomorpha</taxon>
        <taxon>Strongyloidoidea</taxon>
        <taxon>Steinernematidae</taxon>
        <taxon>Steinernema</taxon>
    </lineage>
</organism>
<evidence type="ECO:0000313" key="1">
    <source>
        <dbReference type="Proteomes" id="UP000095287"/>
    </source>
</evidence>
<accession>A0A1I8AL28</accession>
<proteinExistence type="predicted"/>
<sequence>MRRCAMGASSMALLGVISVKIAKFSKTGMTKVVIRLRSIEWGAWNVKKHTKRENQKVLRLRGIEPLSIAWKATMLTITPQTRTSFPLWDRFISKKSCNEQPVSSEHTLLLQV</sequence>
<dbReference type="AlphaFoldDB" id="A0A1I8AL28"/>
<keyword evidence="1" id="KW-1185">Reference proteome</keyword>